<dbReference type="PANTHER" id="PTHR43418:SF4">
    <property type="entry name" value="MULTIFUNCTIONAL TRYPTOPHAN BIOSYNTHESIS PROTEIN"/>
    <property type="match status" value="1"/>
</dbReference>
<dbReference type="SUPFAM" id="SSF52317">
    <property type="entry name" value="Class I glutamine amidotransferase-like"/>
    <property type="match status" value="1"/>
</dbReference>
<dbReference type="GO" id="GO:0000162">
    <property type="term" value="P:L-tryptophan biosynthetic process"/>
    <property type="evidence" value="ECO:0007669"/>
    <property type="project" value="TreeGrafter"/>
</dbReference>
<reference evidence="3 4" key="1">
    <citation type="journal article" date="2007" name="PLoS Genet.">
        <title>Patterns and implications of gene gain and loss in the evolution of Prochlorococcus.</title>
        <authorList>
            <person name="Kettler G.C."/>
            <person name="Martiny A.C."/>
            <person name="Huang K."/>
            <person name="Zucker J."/>
            <person name="Coleman M.L."/>
            <person name="Rodrigue S."/>
            <person name="Chen F."/>
            <person name="Lapidus A."/>
            <person name="Ferriera S."/>
            <person name="Johnson J."/>
            <person name="Steglich C."/>
            <person name="Church G.M."/>
            <person name="Richardson P."/>
            <person name="Chisholm S.W."/>
        </authorList>
    </citation>
    <scope>NUCLEOTIDE SEQUENCE [LARGE SCALE GENOMIC DNA]</scope>
    <source>
        <strain evidence="3 4">MIT 9303</strain>
    </source>
</reference>
<keyword evidence="1" id="KW-0315">Glutamine amidotransferase</keyword>
<dbReference type="InterPro" id="IPR029062">
    <property type="entry name" value="Class_I_gatase-like"/>
</dbReference>
<evidence type="ECO:0000313" key="3">
    <source>
        <dbReference type="EMBL" id="ABM79673.1"/>
    </source>
</evidence>
<evidence type="ECO:0000259" key="2">
    <source>
        <dbReference type="Pfam" id="PF00117"/>
    </source>
</evidence>
<sequence length="207" mass="23516">MRVAITQRVDSYPDRHETRDALDQRLASFVSAAGLIPLPVPNLLSESSLINTWSSKNIDDWLSEIKPDGIILSGGNNIGECPERDKIEFKLLDFAFINDMPLLGICRGMQMMALSFGGKLEKVDGHVKIRHMLAGEIHAEVNSYHDFSLTDCPRDFRVLARSNDGKIEAIRHNILPWEGWMWHPERELSFDDRDINRLRSLLGFSAT</sequence>
<dbReference type="GO" id="GO:0004049">
    <property type="term" value="F:anthranilate synthase activity"/>
    <property type="evidence" value="ECO:0007669"/>
    <property type="project" value="TreeGrafter"/>
</dbReference>
<dbReference type="PROSITE" id="PS51273">
    <property type="entry name" value="GATASE_TYPE_1"/>
    <property type="match status" value="1"/>
</dbReference>
<evidence type="ECO:0000313" key="4">
    <source>
        <dbReference type="Proteomes" id="UP000002274"/>
    </source>
</evidence>
<feature type="domain" description="Glutamine amidotransferase" evidence="2">
    <location>
        <begin position="54"/>
        <end position="194"/>
    </location>
</feature>
<dbReference type="InterPro" id="IPR050472">
    <property type="entry name" value="Anth_synth/Amidotransfase"/>
</dbReference>
<dbReference type="HOGENOM" id="CLU_030756_5_0_3"/>
<dbReference type="BioCyc" id="PMAR59922:G1G80-2582-MONOMER"/>
<dbReference type="STRING" id="59922.P9303_29431"/>
<dbReference type="RefSeq" id="WP_011827511.1">
    <property type="nucleotide sequence ID" value="NC_008820.1"/>
</dbReference>
<protein>
    <recommendedName>
        <fullName evidence="2">Glutamine amidotransferase domain-containing protein</fullName>
    </recommendedName>
</protein>
<proteinExistence type="predicted"/>
<dbReference type="PANTHER" id="PTHR43418">
    <property type="entry name" value="MULTIFUNCTIONAL TRYPTOPHAN BIOSYNTHESIS PROTEIN-RELATED"/>
    <property type="match status" value="1"/>
</dbReference>
<dbReference type="InterPro" id="IPR017926">
    <property type="entry name" value="GATASE"/>
</dbReference>
<dbReference type="Proteomes" id="UP000002274">
    <property type="component" value="Chromosome"/>
</dbReference>
<gene>
    <name evidence="3" type="ordered locus">P9303_29431</name>
</gene>
<accession>A2CDW3</accession>
<dbReference type="GO" id="GO:0005829">
    <property type="term" value="C:cytosol"/>
    <property type="evidence" value="ECO:0007669"/>
    <property type="project" value="TreeGrafter"/>
</dbReference>
<organism evidence="3 4">
    <name type="scientific">Prochlorococcus marinus (strain MIT 9303)</name>
    <dbReference type="NCBI Taxonomy" id="59922"/>
    <lineage>
        <taxon>Bacteria</taxon>
        <taxon>Bacillati</taxon>
        <taxon>Cyanobacteriota</taxon>
        <taxon>Cyanophyceae</taxon>
        <taxon>Synechococcales</taxon>
        <taxon>Prochlorococcaceae</taxon>
        <taxon>Prochlorococcus</taxon>
    </lineage>
</organism>
<name>A2CDW3_PROM3</name>
<dbReference type="KEGG" id="pmf:P9303_29431"/>
<dbReference type="AlphaFoldDB" id="A2CDW3"/>
<dbReference type="EMBL" id="CP000554">
    <property type="protein sequence ID" value="ABM79673.1"/>
    <property type="molecule type" value="Genomic_DNA"/>
</dbReference>
<evidence type="ECO:0000256" key="1">
    <source>
        <dbReference type="ARBA" id="ARBA00022962"/>
    </source>
</evidence>
<dbReference type="Pfam" id="PF00117">
    <property type="entry name" value="GATase"/>
    <property type="match status" value="1"/>
</dbReference>
<dbReference type="Gene3D" id="3.40.50.880">
    <property type="match status" value="1"/>
</dbReference>